<dbReference type="InterPro" id="IPR006860">
    <property type="entry name" value="FecR"/>
</dbReference>
<feature type="compositionally biased region" description="Low complexity" evidence="1">
    <location>
        <begin position="62"/>
        <end position="79"/>
    </location>
</feature>
<dbReference type="GO" id="GO:0016989">
    <property type="term" value="F:sigma factor antagonist activity"/>
    <property type="evidence" value="ECO:0007669"/>
    <property type="project" value="TreeGrafter"/>
</dbReference>
<dbReference type="Pfam" id="PF16220">
    <property type="entry name" value="DUF4880"/>
    <property type="match status" value="1"/>
</dbReference>
<protein>
    <recommendedName>
        <fullName evidence="7">FecR family protein</fullName>
    </recommendedName>
</protein>
<dbReference type="PANTHER" id="PTHR30273">
    <property type="entry name" value="PERIPLASMIC SIGNAL SENSOR AND SIGMA FACTOR ACTIVATOR FECR-RELATED"/>
    <property type="match status" value="1"/>
</dbReference>
<keyword evidence="2" id="KW-0812">Transmembrane</keyword>
<name>A0A395R9Q9_9PSED</name>
<evidence type="ECO:0000259" key="4">
    <source>
        <dbReference type="Pfam" id="PF16220"/>
    </source>
</evidence>
<feature type="domain" description="FecR protein" evidence="3">
    <location>
        <begin position="119"/>
        <end position="212"/>
    </location>
</feature>
<evidence type="ECO:0000259" key="3">
    <source>
        <dbReference type="Pfam" id="PF04773"/>
    </source>
</evidence>
<dbReference type="PIRSF" id="PIRSF018266">
    <property type="entry name" value="FecR"/>
    <property type="match status" value="1"/>
</dbReference>
<feature type="region of interest" description="Disordered" evidence="1">
    <location>
        <begin position="62"/>
        <end position="83"/>
    </location>
</feature>
<accession>A0A395R9Q9</accession>
<dbReference type="EMBL" id="LMAZ01000001">
    <property type="protein sequence ID" value="RGP56552.1"/>
    <property type="molecule type" value="Genomic_DNA"/>
</dbReference>
<keyword evidence="2" id="KW-1133">Transmembrane helix</keyword>
<evidence type="ECO:0000256" key="2">
    <source>
        <dbReference type="SAM" id="Phobius"/>
    </source>
</evidence>
<dbReference type="Pfam" id="PF04773">
    <property type="entry name" value="FecR"/>
    <property type="match status" value="1"/>
</dbReference>
<keyword evidence="6" id="KW-1185">Reference proteome</keyword>
<dbReference type="InterPro" id="IPR012373">
    <property type="entry name" value="Ferrdict_sens_TM"/>
</dbReference>
<organism evidence="5 6">
    <name type="scientific">Pseudomonas abyssi</name>
    <dbReference type="NCBI Taxonomy" id="170540"/>
    <lineage>
        <taxon>Bacteria</taxon>
        <taxon>Pseudomonadati</taxon>
        <taxon>Pseudomonadota</taxon>
        <taxon>Gammaproteobacteria</taxon>
        <taxon>Pseudomonadales</taxon>
        <taxon>Pseudomonadaceae</taxon>
        <taxon>Pseudomonas</taxon>
    </lineage>
</organism>
<feature type="transmembrane region" description="Helical" evidence="2">
    <location>
        <begin position="88"/>
        <end position="106"/>
    </location>
</feature>
<proteinExistence type="predicted"/>
<dbReference type="AlphaFoldDB" id="A0A395R9Q9"/>
<feature type="domain" description="FecR N-terminal" evidence="4">
    <location>
        <begin position="13"/>
        <end position="49"/>
    </location>
</feature>
<dbReference type="Gene3D" id="2.60.120.1440">
    <property type="match status" value="1"/>
</dbReference>
<evidence type="ECO:0000256" key="1">
    <source>
        <dbReference type="SAM" id="MobiDB-lite"/>
    </source>
</evidence>
<keyword evidence="2" id="KW-0472">Membrane</keyword>
<dbReference type="InterPro" id="IPR032623">
    <property type="entry name" value="FecR_N"/>
</dbReference>
<dbReference type="Proteomes" id="UP000265411">
    <property type="component" value="Unassembled WGS sequence"/>
</dbReference>
<reference evidence="5 6" key="1">
    <citation type="journal article" date="2018" name="Syst. Appl. Microbiol.">
        <title>Pseudomonas gallaeciensis sp. nov., isolated from crude-oil-contaminated intertidal sand samples after the Prestige oil spill.</title>
        <authorList>
            <person name="Mulet M."/>
            <person name="Sanchez D."/>
            <person name="Rodriguez A.C."/>
            <person name="Nogales B."/>
            <person name="Bosch R."/>
            <person name="Busquets A."/>
            <person name="Gomila M."/>
            <person name="Lalucat J."/>
            <person name="Garcia-Valdes E."/>
        </authorList>
    </citation>
    <scope>NUCLEOTIDE SEQUENCE [LARGE SCALE GENOMIC DNA]</scope>
    <source>
        <strain evidence="5 6">V113</strain>
    </source>
</reference>
<dbReference type="RefSeq" id="WP_235827205.1">
    <property type="nucleotide sequence ID" value="NZ_LMAZ01000001.1"/>
</dbReference>
<evidence type="ECO:0000313" key="6">
    <source>
        <dbReference type="Proteomes" id="UP000265411"/>
    </source>
</evidence>
<sequence length="321" mass="34989">MTSQHSTPREIREQAAEWAVLLSDGPLAAEQEAALALWLEADPRHAQALTFARDTWAALAQAPASPLQPRRQRSAAQRQRPARRRSRVRRWVAAACVFAMLGGLGWSQQQRIMLPLIADHHTAAGEVRSLTLADGSEVLLDSASAIRVNYSSAQRQVELLAGAAIFQVAAQADRPFVVAADGGTTRALGTRFVVQRQDDGAALVGVLEHSVEVSAGGHQWQLAEGESLRYDAQGLSPLALDLPRLTSWQRGLLVFDRTPLAQAVAQLNHYRAGHLLIADQALGQREVSGVIRLDDLDNALSTLTREMDLRQLQMLGVTLVY</sequence>
<dbReference type="Gene3D" id="3.55.50.30">
    <property type="match status" value="1"/>
</dbReference>
<dbReference type="PANTHER" id="PTHR30273:SF2">
    <property type="entry name" value="PROTEIN FECR"/>
    <property type="match status" value="1"/>
</dbReference>
<gene>
    <name evidence="5" type="ORF">ASB58_04060</name>
</gene>
<comment type="caution">
    <text evidence="5">The sequence shown here is derived from an EMBL/GenBank/DDBJ whole genome shotgun (WGS) entry which is preliminary data.</text>
</comment>
<evidence type="ECO:0000313" key="5">
    <source>
        <dbReference type="EMBL" id="RGP56552.1"/>
    </source>
</evidence>
<evidence type="ECO:0008006" key="7">
    <source>
        <dbReference type="Google" id="ProtNLM"/>
    </source>
</evidence>